<feature type="region of interest" description="Disordered" evidence="1">
    <location>
        <begin position="29"/>
        <end position="61"/>
    </location>
</feature>
<reference evidence="2 3" key="1">
    <citation type="submission" date="2023-05" db="EMBL/GenBank/DDBJ databases">
        <title>Streptantibioticus silvisoli sp. nov., acidotolerant actinomycetes 1 from pine litter.</title>
        <authorList>
            <person name="Swiecimska M."/>
            <person name="Golinska P."/>
            <person name="Sangal V."/>
            <person name="Wachnowicz B."/>
            <person name="Goodfellow M."/>
        </authorList>
    </citation>
    <scope>NUCLEOTIDE SEQUENCE [LARGE SCALE GENOMIC DNA]</scope>
    <source>
        <strain evidence="2 3">SL54</strain>
    </source>
</reference>
<dbReference type="NCBIfam" id="NF041213">
    <property type="entry name" value="plasmid_TraA"/>
    <property type="match status" value="1"/>
</dbReference>
<name>A0ABT6W9U2_9ACTN</name>
<dbReference type="Proteomes" id="UP001156398">
    <property type="component" value="Unassembled WGS sequence"/>
</dbReference>
<sequence length="167" mass="18382">MAGQFIDPPKISKQHAVPNRAAETNAFLLRLAQEAPQQPGPAPAPVGRGRENSIPGSSFATDDDIRAWCEAVRKDSRTAATERSMDADLLESVLKTIPDTTGSRQGSRARARRVSRWAKKIAAAEKAKQKYAATLYGTFVREYETELARVSAGRPKQPARRTFQFGR</sequence>
<protein>
    <submittedName>
        <fullName evidence="2">Plasmid transfer protein TraA</fullName>
    </submittedName>
</protein>
<organism evidence="2 3">
    <name type="scientific">Streptantibioticus silvisoli</name>
    <dbReference type="NCBI Taxonomy" id="2705255"/>
    <lineage>
        <taxon>Bacteria</taxon>
        <taxon>Bacillati</taxon>
        <taxon>Actinomycetota</taxon>
        <taxon>Actinomycetes</taxon>
        <taxon>Kitasatosporales</taxon>
        <taxon>Streptomycetaceae</taxon>
        <taxon>Streptantibioticus</taxon>
    </lineage>
</organism>
<dbReference type="RefSeq" id="WP_271323555.1">
    <property type="nucleotide sequence ID" value="NZ_JAAGKO020000075.1"/>
</dbReference>
<comment type="caution">
    <text evidence="2">The sequence shown here is derived from an EMBL/GenBank/DDBJ whole genome shotgun (WGS) entry which is preliminary data.</text>
</comment>
<proteinExistence type="predicted"/>
<accession>A0ABT6W9U2</accession>
<keyword evidence="3" id="KW-1185">Reference proteome</keyword>
<dbReference type="EMBL" id="JAAGKO020000075">
    <property type="protein sequence ID" value="MDI5967150.1"/>
    <property type="molecule type" value="Genomic_DNA"/>
</dbReference>
<evidence type="ECO:0000313" key="2">
    <source>
        <dbReference type="EMBL" id="MDI5967150.1"/>
    </source>
</evidence>
<evidence type="ECO:0000256" key="1">
    <source>
        <dbReference type="SAM" id="MobiDB-lite"/>
    </source>
</evidence>
<evidence type="ECO:0000313" key="3">
    <source>
        <dbReference type="Proteomes" id="UP001156398"/>
    </source>
</evidence>
<dbReference type="InterPro" id="IPR053789">
    <property type="entry name" value="TraA-like"/>
</dbReference>
<gene>
    <name evidence="2" type="primary">traA</name>
    <name evidence="2" type="ORF">POF43_031250</name>
</gene>